<dbReference type="EMBL" id="CP035945">
    <property type="protein sequence ID" value="QBE95363.1"/>
    <property type="molecule type" value="Genomic_DNA"/>
</dbReference>
<feature type="compositionally biased region" description="Polar residues" evidence="1">
    <location>
        <begin position="152"/>
        <end position="162"/>
    </location>
</feature>
<feature type="compositionally biased region" description="Acidic residues" evidence="1">
    <location>
        <begin position="168"/>
        <end position="181"/>
    </location>
</feature>
<evidence type="ECO:0008006" key="5">
    <source>
        <dbReference type="Google" id="ProtNLM"/>
    </source>
</evidence>
<accession>A0A4P6LW76</accession>
<organism evidence="3 4">
    <name type="scientific">Blautia producta</name>
    <dbReference type="NCBI Taxonomy" id="33035"/>
    <lineage>
        <taxon>Bacteria</taxon>
        <taxon>Bacillati</taxon>
        <taxon>Bacillota</taxon>
        <taxon>Clostridia</taxon>
        <taxon>Lachnospirales</taxon>
        <taxon>Lachnospiraceae</taxon>
        <taxon>Blautia</taxon>
    </lineage>
</organism>
<keyword evidence="2" id="KW-0472">Membrane</keyword>
<feature type="transmembrane region" description="Helical" evidence="2">
    <location>
        <begin position="88"/>
        <end position="112"/>
    </location>
</feature>
<dbReference type="Proteomes" id="UP000289794">
    <property type="component" value="Chromosome"/>
</dbReference>
<dbReference type="RefSeq" id="WP_165392364.1">
    <property type="nucleotide sequence ID" value="NZ_CP035945.1"/>
</dbReference>
<feature type="transmembrane region" description="Helical" evidence="2">
    <location>
        <begin position="49"/>
        <end position="76"/>
    </location>
</feature>
<protein>
    <recommendedName>
        <fullName evidence="5">DUF4190 domain-containing protein</fullName>
    </recommendedName>
</protein>
<evidence type="ECO:0000313" key="3">
    <source>
        <dbReference type="EMBL" id="QBE95363.1"/>
    </source>
</evidence>
<evidence type="ECO:0000256" key="2">
    <source>
        <dbReference type="SAM" id="Phobius"/>
    </source>
</evidence>
<keyword evidence="2" id="KW-0812">Transmembrane</keyword>
<gene>
    <name evidence="3" type="ORF">PMF13cell1_00884</name>
</gene>
<evidence type="ECO:0000313" key="4">
    <source>
        <dbReference type="Proteomes" id="UP000289794"/>
    </source>
</evidence>
<reference evidence="3 4" key="1">
    <citation type="submission" date="2019-01" db="EMBL/GenBank/DDBJ databases">
        <title>PMF-metabolizing Aryl O-demethylase.</title>
        <authorList>
            <person name="Kim M."/>
        </authorList>
    </citation>
    <scope>NUCLEOTIDE SEQUENCE [LARGE SCALE GENOMIC DNA]</scope>
    <source>
        <strain evidence="3 4">PMF1</strain>
    </source>
</reference>
<dbReference type="AlphaFoldDB" id="A0A4P6LW76"/>
<name>A0A4P6LW76_9FIRM</name>
<evidence type="ECO:0000256" key="1">
    <source>
        <dbReference type="SAM" id="MobiDB-lite"/>
    </source>
</evidence>
<dbReference type="KEGG" id="bpro:PMF13cell1_00884"/>
<keyword evidence="2" id="KW-1133">Transmembrane helix</keyword>
<feature type="region of interest" description="Disordered" evidence="1">
    <location>
        <begin position="152"/>
        <end position="199"/>
    </location>
</feature>
<proteinExistence type="predicted"/>
<sequence>MNDPYDENNQQMGYGQEPPLGPVIYPEPPAEHIYEGSPGFASASLSMGILSLVSMCCFPPLALLFGGLGILFGIISKGTYARPGNAKAGIALSSAGIAIVAAIVLFFTSTMLSTSEGRTFISQYLHILTHPEEYTEDDIYNFLQDYLYQNTNPGGSDSNDGITSPYGGEDDYNFDDPDQPDDGSRDRSYPAPDDGNNFI</sequence>